<dbReference type="EnsemblMetazoa" id="ASIC021005-RA">
    <property type="protein sequence ID" value="ASIC021005-PA"/>
    <property type="gene ID" value="ASIC021005"/>
</dbReference>
<dbReference type="InterPro" id="IPR021846">
    <property type="entry name" value="NFACT-C"/>
</dbReference>
<dbReference type="GO" id="GO:0072344">
    <property type="term" value="P:rescue of stalled ribosome"/>
    <property type="evidence" value="ECO:0007669"/>
    <property type="project" value="TreeGrafter"/>
</dbReference>
<evidence type="ECO:0000313" key="2">
    <source>
        <dbReference type="EMBL" id="KFB52742.1"/>
    </source>
</evidence>
<proteinExistence type="predicted"/>
<protein>
    <submittedName>
        <fullName evidence="2">AGAP002680-PA-like protein</fullName>
    </submittedName>
</protein>
<name>A0A084WR98_ANOSI</name>
<dbReference type="GO" id="GO:0000049">
    <property type="term" value="F:tRNA binding"/>
    <property type="evidence" value="ECO:0007669"/>
    <property type="project" value="TreeGrafter"/>
</dbReference>
<dbReference type="Proteomes" id="UP000030765">
    <property type="component" value="Unassembled WGS sequence"/>
</dbReference>
<evidence type="ECO:0000313" key="4">
    <source>
        <dbReference type="Proteomes" id="UP000030765"/>
    </source>
</evidence>
<accession>A0A084WR98</accession>
<dbReference type="PANTHER" id="PTHR15239">
    <property type="entry name" value="NUCLEAR EXPORT MEDIATOR FACTOR NEMF"/>
    <property type="match status" value="1"/>
</dbReference>
<dbReference type="Pfam" id="PF11923">
    <property type="entry name" value="NFACT-C"/>
    <property type="match status" value="1"/>
</dbReference>
<evidence type="ECO:0000259" key="1">
    <source>
        <dbReference type="Pfam" id="PF11923"/>
    </source>
</evidence>
<reference evidence="2 4" key="1">
    <citation type="journal article" date="2014" name="BMC Genomics">
        <title>Genome sequence of Anopheles sinensis provides insight into genetics basis of mosquito competence for malaria parasites.</title>
        <authorList>
            <person name="Zhou D."/>
            <person name="Zhang D."/>
            <person name="Ding G."/>
            <person name="Shi L."/>
            <person name="Hou Q."/>
            <person name="Ye Y."/>
            <person name="Xu Y."/>
            <person name="Zhou H."/>
            <person name="Xiong C."/>
            <person name="Li S."/>
            <person name="Yu J."/>
            <person name="Hong S."/>
            <person name="Yu X."/>
            <person name="Zou P."/>
            <person name="Chen C."/>
            <person name="Chang X."/>
            <person name="Wang W."/>
            <person name="Lv Y."/>
            <person name="Sun Y."/>
            <person name="Ma L."/>
            <person name="Shen B."/>
            <person name="Zhu C."/>
        </authorList>
    </citation>
    <scope>NUCLEOTIDE SEQUENCE [LARGE SCALE GENOMIC DNA]</scope>
</reference>
<evidence type="ECO:0000313" key="3">
    <source>
        <dbReference type="EnsemblMetazoa" id="ASIC021005-PA"/>
    </source>
</evidence>
<feature type="domain" description="NFACT protein C-terminal" evidence="1">
    <location>
        <begin position="1"/>
        <end position="87"/>
    </location>
</feature>
<dbReference type="AlphaFoldDB" id="A0A084WR98"/>
<dbReference type="EMBL" id="KE525404">
    <property type="protein sequence ID" value="KFB52742.1"/>
    <property type="molecule type" value="Genomic_DNA"/>
</dbReference>
<dbReference type="STRING" id="74873.A0A084WR98"/>
<dbReference type="OrthoDB" id="207084at2759"/>
<dbReference type="EMBL" id="ATLV01026002">
    <property type="status" value="NOT_ANNOTATED_CDS"/>
    <property type="molecule type" value="Genomic_DNA"/>
</dbReference>
<dbReference type="GO" id="GO:1990112">
    <property type="term" value="C:RQC complex"/>
    <property type="evidence" value="ECO:0007669"/>
    <property type="project" value="TreeGrafter"/>
</dbReference>
<keyword evidence="4" id="KW-1185">Reference proteome</keyword>
<dbReference type="GO" id="GO:0043023">
    <property type="term" value="F:ribosomal large subunit binding"/>
    <property type="evidence" value="ECO:0007669"/>
    <property type="project" value="TreeGrafter"/>
</dbReference>
<dbReference type="VEuPathDB" id="VectorBase:ASIC021005"/>
<reference evidence="3" key="2">
    <citation type="submission" date="2020-05" db="UniProtKB">
        <authorList>
            <consortium name="EnsemblMetazoa"/>
        </authorList>
    </citation>
    <scope>IDENTIFICATION</scope>
</reference>
<dbReference type="PANTHER" id="PTHR15239:SF6">
    <property type="entry name" value="RIBOSOME QUALITY CONTROL COMPLEX SUBUNIT NEMF"/>
    <property type="match status" value="1"/>
</dbReference>
<organism evidence="3 4">
    <name type="scientific">Anopheles sinensis</name>
    <name type="common">Mosquito</name>
    <dbReference type="NCBI Taxonomy" id="74873"/>
    <lineage>
        <taxon>Eukaryota</taxon>
        <taxon>Metazoa</taxon>
        <taxon>Ecdysozoa</taxon>
        <taxon>Arthropoda</taxon>
        <taxon>Hexapoda</taxon>
        <taxon>Insecta</taxon>
        <taxon>Pterygota</taxon>
        <taxon>Neoptera</taxon>
        <taxon>Endopterygota</taxon>
        <taxon>Diptera</taxon>
        <taxon>Nematocera</taxon>
        <taxon>Culicoidea</taxon>
        <taxon>Culicidae</taxon>
        <taxon>Anophelinae</taxon>
        <taxon>Anopheles</taxon>
    </lineage>
</organism>
<dbReference type="InterPro" id="IPR051608">
    <property type="entry name" value="RQC_Subunit_NEMF"/>
</dbReference>
<dbReference type="VEuPathDB" id="VectorBase:ASIS007122"/>
<dbReference type="GO" id="GO:1990116">
    <property type="term" value="P:ribosome-associated ubiquitin-dependent protein catabolic process"/>
    <property type="evidence" value="ECO:0007669"/>
    <property type="project" value="TreeGrafter"/>
</dbReference>
<sequence>MLDTLTGQPVDEDELLFAIPVVAPYQSLHNYKYKVKLTPGTGKRGKASKMALQIFLKDKQCSPREKDLLKAVKDEVLARNIPGKVKLSAPQMQKVRK</sequence>
<gene>
    <name evidence="2" type="ORF">ZHAS_00021005</name>
</gene>